<comment type="caution">
    <text evidence="1">The sequence shown here is derived from an EMBL/GenBank/DDBJ whole genome shotgun (WGS) entry which is preliminary data.</text>
</comment>
<keyword evidence="2" id="KW-1185">Reference proteome</keyword>
<protein>
    <submittedName>
        <fullName evidence="1">Uncharacterized protein</fullName>
    </submittedName>
</protein>
<gene>
    <name evidence="1" type="ORF">APLA_LOCUS12598</name>
</gene>
<name>A0A8S1AYV4_ARCPL</name>
<proteinExistence type="predicted"/>
<dbReference type="AlphaFoldDB" id="A0A8S1AYV4"/>
<accession>A0A8S1AYV4</accession>
<sequence>MGILFPSSSRDSENIMAVISQKAGVINRVVAVLYDCQDHCCQAGHCALDGIEKPGNTFMNKPGSIYSSIRAVA</sequence>
<evidence type="ECO:0000313" key="1">
    <source>
        <dbReference type="EMBL" id="CAB3250216.1"/>
    </source>
</evidence>
<dbReference type="EMBL" id="CADEBC010000540">
    <property type="protein sequence ID" value="CAB3250216.1"/>
    <property type="molecule type" value="Genomic_DNA"/>
</dbReference>
<organism evidence="1 2">
    <name type="scientific">Arctia plantaginis</name>
    <name type="common">Wood tiger moth</name>
    <name type="synonym">Phalaena plantaginis</name>
    <dbReference type="NCBI Taxonomy" id="874455"/>
    <lineage>
        <taxon>Eukaryota</taxon>
        <taxon>Metazoa</taxon>
        <taxon>Ecdysozoa</taxon>
        <taxon>Arthropoda</taxon>
        <taxon>Hexapoda</taxon>
        <taxon>Insecta</taxon>
        <taxon>Pterygota</taxon>
        <taxon>Neoptera</taxon>
        <taxon>Endopterygota</taxon>
        <taxon>Lepidoptera</taxon>
        <taxon>Glossata</taxon>
        <taxon>Ditrysia</taxon>
        <taxon>Noctuoidea</taxon>
        <taxon>Erebidae</taxon>
        <taxon>Arctiinae</taxon>
        <taxon>Arctia</taxon>
    </lineage>
</organism>
<reference evidence="1 2" key="1">
    <citation type="submission" date="2020-04" db="EMBL/GenBank/DDBJ databases">
        <authorList>
            <person name="Wallbank WR R."/>
            <person name="Pardo Diaz C."/>
            <person name="Kozak K."/>
            <person name="Martin S."/>
            <person name="Jiggins C."/>
            <person name="Moest M."/>
            <person name="Warren A I."/>
            <person name="Byers J.R.P. K."/>
            <person name="Montejo-Kovacevich G."/>
            <person name="Yen C E."/>
        </authorList>
    </citation>
    <scope>NUCLEOTIDE SEQUENCE [LARGE SCALE GENOMIC DNA]</scope>
</reference>
<dbReference type="Proteomes" id="UP000494106">
    <property type="component" value="Unassembled WGS sequence"/>
</dbReference>
<evidence type="ECO:0000313" key="2">
    <source>
        <dbReference type="Proteomes" id="UP000494106"/>
    </source>
</evidence>